<dbReference type="Proteomes" id="UP001178507">
    <property type="component" value="Unassembled WGS sequence"/>
</dbReference>
<proteinExistence type="predicted"/>
<accession>A0AA36IKX7</accession>
<gene>
    <name evidence="1" type="ORF">EVOR1521_LOCUS15267</name>
</gene>
<comment type="caution">
    <text evidence="1">The sequence shown here is derived from an EMBL/GenBank/DDBJ whole genome shotgun (WGS) entry which is preliminary data.</text>
</comment>
<reference evidence="1" key="1">
    <citation type="submission" date="2023-08" db="EMBL/GenBank/DDBJ databases">
        <authorList>
            <person name="Chen Y."/>
            <person name="Shah S."/>
            <person name="Dougan E. K."/>
            <person name="Thang M."/>
            <person name="Chan C."/>
        </authorList>
    </citation>
    <scope>NUCLEOTIDE SEQUENCE</scope>
</reference>
<name>A0AA36IKX7_9DINO</name>
<organism evidence="1 2">
    <name type="scientific">Effrenium voratum</name>
    <dbReference type="NCBI Taxonomy" id="2562239"/>
    <lineage>
        <taxon>Eukaryota</taxon>
        <taxon>Sar</taxon>
        <taxon>Alveolata</taxon>
        <taxon>Dinophyceae</taxon>
        <taxon>Suessiales</taxon>
        <taxon>Symbiodiniaceae</taxon>
        <taxon>Effrenium</taxon>
    </lineage>
</organism>
<evidence type="ECO:0000313" key="2">
    <source>
        <dbReference type="Proteomes" id="UP001178507"/>
    </source>
</evidence>
<dbReference type="EMBL" id="CAUJNA010001924">
    <property type="protein sequence ID" value="CAJ1389702.1"/>
    <property type="molecule type" value="Genomic_DNA"/>
</dbReference>
<evidence type="ECO:0000313" key="1">
    <source>
        <dbReference type="EMBL" id="CAJ1389702.1"/>
    </source>
</evidence>
<dbReference type="AlphaFoldDB" id="A0AA36IKX7"/>
<protein>
    <submittedName>
        <fullName evidence="1">Uncharacterized protein</fullName>
    </submittedName>
</protein>
<sequence length="329" mass="37080">MDGEGTLWFSLNDATGRYMHRQMREPVTTYEELLHIIKRLHSGQEKDADRLALTQLKELKERLSKGETELQSMSQRLNSCLAQQEMQTPDAKLASNEAVAGQMRQEIEPSAEKELRNELREGGSATYWLASVTVAFALPWVLMACWRRRGTPALDPPDLGAVSANCGHCHCQEYGSERLCNEQVSANPEAKLNSPERKLCQEADQPFSHRIEAELRGGRRTQRVIIQCPGVCESDINIKVLFNGAEVRIAQSGQSGQSGPDGLLAEWVHRFVIPADEGLFAFVDAQTRLHRGSLQLFFQEQDFVPRTFRFPEHFDMASDSGDENEIEAY</sequence>
<keyword evidence="2" id="KW-1185">Reference proteome</keyword>